<evidence type="ECO:0000256" key="10">
    <source>
        <dbReference type="ARBA" id="ARBA00022801"/>
    </source>
</evidence>
<evidence type="ECO:0000256" key="8">
    <source>
        <dbReference type="ARBA" id="ARBA00022605"/>
    </source>
</evidence>
<dbReference type="InterPro" id="IPR021130">
    <property type="entry name" value="PRib-ATP_PPHydrolase-like"/>
</dbReference>
<dbReference type="UniPathway" id="UPA00031">
    <property type="reaction ID" value="UER00007"/>
</dbReference>
<name>A0A369W2U6_9SPHN</name>
<keyword evidence="12 13" id="KW-0368">Histidine biosynthesis</keyword>
<dbReference type="Pfam" id="PF01503">
    <property type="entry name" value="PRA-PH"/>
    <property type="match status" value="1"/>
</dbReference>
<organism evidence="14 15">
    <name type="scientific">Sphingomonas aracearum</name>
    <dbReference type="NCBI Taxonomy" id="2283317"/>
    <lineage>
        <taxon>Bacteria</taxon>
        <taxon>Pseudomonadati</taxon>
        <taxon>Pseudomonadota</taxon>
        <taxon>Alphaproteobacteria</taxon>
        <taxon>Sphingomonadales</taxon>
        <taxon>Sphingomonadaceae</taxon>
        <taxon>Sphingomonas</taxon>
    </lineage>
</organism>
<dbReference type="HAMAP" id="MF_01020">
    <property type="entry name" value="HisE"/>
    <property type="match status" value="1"/>
</dbReference>
<keyword evidence="8 13" id="KW-0028">Amino-acid biosynthesis</keyword>
<keyword evidence="10 13" id="KW-0378">Hydrolase</keyword>
<comment type="catalytic activity">
    <reaction evidence="1 13">
        <text>1-(5-phospho-beta-D-ribosyl)-ATP + H2O = 1-(5-phospho-beta-D-ribosyl)-5'-AMP + diphosphate + H(+)</text>
        <dbReference type="Rhea" id="RHEA:22828"/>
        <dbReference type="ChEBI" id="CHEBI:15377"/>
        <dbReference type="ChEBI" id="CHEBI:15378"/>
        <dbReference type="ChEBI" id="CHEBI:33019"/>
        <dbReference type="ChEBI" id="CHEBI:59457"/>
        <dbReference type="ChEBI" id="CHEBI:73183"/>
        <dbReference type="EC" id="3.6.1.31"/>
    </reaction>
</comment>
<evidence type="ECO:0000256" key="6">
    <source>
        <dbReference type="ARBA" id="ARBA00013336"/>
    </source>
</evidence>
<dbReference type="PANTHER" id="PTHR42945:SF9">
    <property type="entry name" value="HISTIDINE BIOSYNTHESIS BIFUNCTIONAL PROTEIN HISIE"/>
    <property type="match status" value="1"/>
</dbReference>
<dbReference type="GO" id="GO:0005524">
    <property type="term" value="F:ATP binding"/>
    <property type="evidence" value="ECO:0007669"/>
    <property type="project" value="UniProtKB-KW"/>
</dbReference>
<evidence type="ECO:0000256" key="13">
    <source>
        <dbReference type="HAMAP-Rule" id="MF_01020"/>
    </source>
</evidence>
<evidence type="ECO:0000313" key="15">
    <source>
        <dbReference type="Proteomes" id="UP000253918"/>
    </source>
</evidence>
<keyword evidence="9 13" id="KW-0547">Nucleotide-binding</keyword>
<evidence type="ECO:0000256" key="12">
    <source>
        <dbReference type="ARBA" id="ARBA00023102"/>
    </source>
</evidence>
<dbReference type="GO" id="GO:0004636">
    <property type="term" value="F:phosphoribosyl-ATP diphosphatase activity"/>
    <property type="evidence" value="ECO:0007669"/>
    <property type="project" value="UniProtKB-UniRule"/>
</dbReference>
<evidence type="ECO:0000256" key="11">
    <source>
        <dbReference type="ARBA" id="ARBA00022840"/>
    </source>
</evidence>
<gene>
    <name evidence="13" type="primary">hisE</name>
    <name evidence="14" type="ORF">DVW87_01300</name>
</gene>
<evidence type="ECO:0000256" key="9">
    <source>
        <dbReference type="ARBA" id="ARBA00022741"/>
    </source>
</evidence>
<reference evidence="14 15" key="1">
    <citation type="submission" date="2018-07" db="EMBL/GenBank/DDBJ databases">
        <title>a novel species of Sphingomonas isolated from the rhizosphere soil of Araceae plant.</title>
        <authorList>
            <person name="Zhiyong W."/>
            <person name="Qinglan Z."/>
            <person name="Zhiwei F."/>
            <person name="Ding X."/>
            <person name="Gejiao W."/>
            <person name="Shixue Z."/>
        </authorList>
    </citation>
    <scope>NUCLEOTIDE SEQUENCE [LARGE SCALE GENOMIC DNA]</scope>
    <source>
        <strain evidence="14 15">WZY 27</strain>
    </source>
</reference>
<comment type="pathway">
    <text evidence="3 13">Amino-acid biosynthesis; L-histidine biosynthesis; L-histidine from 5-phospho-alpha-D-ribose 1-diphosphate: step 2/9.</text>
</comment>
<dbReference type="CDD" id="cd11534">
    <property type="entry name" value="NTP-PPase_HisIE_like"/>
    <property type="match status" value="1"/>
</dbReference>
<evidence type="ECO:0000256" key="4">
    <source>
        <dbReference type="ARBA" id="ARBA00009392"/>
    </source>
</evidence>
<dbReference type="RefSeq" id="WP_114685972.1">
    <property type="nucleotide sequence ID" value="NZ_QQNB01000001.1"/>
</dbReference>
<dbReference type="GO" id="GO:0000105">
    <property type="term" value="P:L-histidine biosynthetic process"/>
    <property type="evidence" value="ECO:0007669"/>
    <property type="project" value="UniProtKB-UniRule"/>
</dbReference>
<dbReference type="OrthoDB" id="9814738at2"/>
<dbReference type="NCBIfam" id="TIGR03188">
    <property type="entry name" value="histidine_hisI"/>
    <property type="match status" value="1"/>
</dbReference>
<dbReference type="AlphaFoldDB" id="A0A369W2U6"/>
<protein>
    <recommendedName>
        <fullName evidence="6 13">Phosphoribosyl-ATP pyrophosphatase</fullName>
        <shortName evidence="13">PRA-PH</shortName>
        <ecNumber evidence="5 13">3.6.1.31</ecNumber>
    </recommendedName>
</protein>
<comment type="subcellular location">
    <subcellularLocation>
        <location evidence="2 13">Cytoplasm</location>
    </subcellularLocation>
</comment>
<evidence type="ECO:0000256" key="2">
    <source>
        <dbReference type="ARBA" id="ARBA00004496"/>
    </source>
</evidence>
<evidence type="ECO:0000256" key="3">
    <source>
        <dbReference type="ARBA" id="ARBA00005204"/>
    </source>
</evidence>
<dbReference type="GO" id="GO:0005737">
    <property type="term" value="C:cytoplasm"/>
    <property type="evidence" value="ECO:0007669"/>
    <property type="project" value="UniProtKB-SubCell"/>
</dbReference>
<dbReference type="Proteomes" id="UP000253918">
    <property type="component" value="Unassembled WGS sequence"/>
</dbReference>
<keyword evidence="7 13" id="KW-0963">Cytoplasm</keyword>
<accession>A0A369W2U6</accession>
<dbReference type="FunFam" id="1.10.287.1080:FF:000002">
    <property type="entry name" value="Histidine biosynthesis bifunctional protein HisIE"/>
    <property type="match status" value="1"/>
</dbReference>
<dbReference type="SUPFAM" id="SSF101386">
    <property type="entry name" value="all-alpha NTP pyrophosphatases"/>
    <property type="match status" value="1"/>
</dbReference>
<dbReference type="Gene3D" id="1.10.287.1080">
    <property type="entry name" value="MazG-like"/>
    <property type="match status" value="1"/>
</dbReference>
<evidence type="ECO:0000256" key="7">
    <source>
        <dbReference type="ARBA" id="ARBA00022490"/>
    </source>
</evidence>
<dbReference type="EC" id="3.6.1.31" evidence="5 13"/>
<dbReference type="NCBIfam" id="NF001613">
    <property type="entry name" value="PRK00400.1-5"/>
    <property type="match status" value="1"/>
</dbReference>
<evidence type="ECO:0000256" key="1">
    <source>
        <dbReference type="ARBA" id="ARBA00001460"/>
    </source>
</evidence>
<keyword evidence="11 13" id="KW-0067">ATP-binding</keyword>
<proteinExistence type="inferred from homology"/>
<evidence type="ECO:0000313" key="14">
    <source>
        <dbReference type="EMBL" id="RDE06391.1"/>
    </source>
</evidence>
<keyword evidence="15" id="KW-1185">Reference proteome</keyword>
<comment type="similarity">
    <text evidence="4 13">Belongs to the PRA-PH family.</text>
</comment>
<sequence>MDVLDQLQSVIATRRGGDPESSYTAKLFARGRAKIAQKLGEEATETVIAAMQDDPAELTKEAADLMFHLLVLLTDAGLSLEDVRAELARRGGISGLAEKASRETK</sequence>
<dbReference type="NCBIfam" id="NF001611">
    <property type="entry name" value="PRK00400.1-3"/>
    <property type="match status" value="1"/>
</dbReference>
<evidence type="ECO:0000256" key="5">
    <source>
        <dbReference type="ARBA" id="ARBA00012414"/>
    </source>
</evidence>
<dbReference type="PANTHER" id="PTHR42945">
    <property type="entry name" value="HISTIDINE BIOSYNTHESIS BIFUNCTIONAL PROTEIN"/>
    <property type="match status" value="1"/>
</dbReference>
<dbReference type="InterPro" id="IPR008179">
    <property type="entry name" value="HisE"/>
</dbReference>
<dbReference type="EMBL" id="QQNB01000001">
    <property type="protein sequence ID" value="RDE06391.1"/>
    <property type="molecule type" value="Genomic_DNA"/>
</dbReference>
<comment type="caution">
    <text evidence="14">The sequence shown here is derived from an EMBL/GenBank/DDBJ whole genome shotgun (WGS) entry which is preliminary data.</text>
</comment>